<evidence type="ECO:0000313" key="3">
    <source>
        <dbReference type="Proteomes" id="UP000278085"/>
    </source>
</evidence>
<sequence length="141" mass="15241">MMIEEFVLSPGTQVKFFADVNASVARSIKSTELMAESSKVMASMGFDGLLSSWYPNSSTEFKFSISDDSGLSYSTSERLWIMFDNTAATAYNLKLSIGLWSEVNALDNTPATSPVPEPATYGMMLAGLALVAGMARRKRAG</sequence>
<evidence type="ECO:0000259" key="1">
    <source>
        <dbReference type="Pfam" id="PF07589"/>
    </source>
</evidence>
<dbReference type="AlphaFoldDB" id="A0A430HMP9"/>
<protein>
    <submittedName>
        <fullName evidence="2">PEP-CTERM sorting domain-containing protein</fullName>
    </submittedName>
</protein>
<evidence type="ECO:0000313" key="2">
    <source>
        <dbReference type="EMBL" id="RSZ58759.1"/>
    </source>
</evidence>
<comment type="caution">
    <text evidence="2">The sequence shown here is derived from an EMBL/GenBank/DDBJ whole genome shotgun (WGS) entry which is preliminary data.</text>
</comment>
<proteinExistence type="predicted"/>
<accession>A0A430HMP9</accession>
<dbReference type="Pfam" id="PF07589">
    <property type="entry name" value="PEP-CTERM"/>
    <property type="match status" value="1"/>
</dbReference>
<gene>
    <name evidence="2" type="ORF">EJB06_13010</name>
</gene>
<keyword evidence="3" id="KW-1185">Reference proteome</keyword>
<reference evidence="2 3" key="1">
    <citation type="submission" date="2018-12" db="EMBL/GenBank/DDBJ databases">
        <authorList>
            <person name="Yang E."/>
        </authorList>
    </citation>
    <scope>NUCLEOTIDE SEQUENCE [LARGE SCALE GENOMIC DNA]</scope>
    <source>
        <strain evidence="2 3">SOD</strain>
    </source>
</reference>
<dbReference type="InterPro" id="IPR013424">
    <property type="entry name" value="Ice-binding_C"/>
</dbReference>
<name>A0A430HMP9_9BURK</name>
<dbReference type="NCBIfam" id="TIGR02595">
    <property type="entry name" value="PEP_CTERM"/>
    <property type="match status" value="1"/>
</dbReference>
<feature type="domain" description="Ice-binding protein C-terminal" evidence="1">
    <location>
        <begin position="114"/>
        <end position="138"/>
    </location>
</feature>
<dbReference type="Proteomes" id="UP000278085">
    <property type="component" value="Unassembled WGS sequence"/>
</dbReference>
<dbReference type="EMBL" id="RXLQ01000006">
    <property type="protein sequence ID" value="RSZ58759.1"/>
    <property type="molecule type" value="Genomic_DNA"/>
</dbReference>
<organism evidence="2 3">
    <name type="scientific">Massilia atriviolacea</name>
    <dbReference type="NCBI Taxonomy" id="2495579"/>
    <lineage>
        <taxon>Bacteria</taxon>
        <taxon>Pseudomonadati</taxon>
        <taxon>Pseudomonadota</taxon>
        <taxon>Betaproteobacteria</taxon>
        <taxon>Burkholderiales</taxon>
        <taxon>Oxalobacteraceae</taxon>
        <taxon>Telluria group</taxon>
        <taxon>Massilia</taxon>
    </lineage>
</organism>